<dbReference type="CDD" id="cd07377">
    <property type="entry name" value="WHTH_GntR"/>
    <property type="match status" value="1"/>
</dbReference>
<evidence type="ECO:0000256" key="1">
    <source>
        <dbReference type="ARBA" id="ARBA00023015"/>
    </source>
</evidence>
<reference evidence="5 6" key="1">
    <citation type="submission" date="2019-10" db="EMBL/GenBank/DDBJ databases">
        <title>Pseudopuniceibacterium sp. HQ09 islated from Antarctica.</title>
        <authorList>
            <person name="Liao L."/>
            <person name="Su S."/>
            <person name="Chen B."/>
            <person name="Yu Y."/>
        </authorList>
    </citation>
    <scope>NUCLEOTIDE SEQUENCE [LARGE SCALE GENOMIC DNA]</scope>
    <source>
        <strain evidence="5 6">HQ09</strain>
    </source>
</reference>
<dbReference type="InterPro" id="IPR036388">
    <property type="entry name" value="WH-like_DNA-bd_sf"/>
</dbReference>
<dbReference type="SUPFAM" id="SSF48008">
    <property type="entry name" value="GntR ligand-binding domain-like"/>
    <property type="match status" value="1"/>
</dbReference>
<dbReference type="InterPro" id="IPR036390">
    <property type="entry name" value="WH_DNA-bd_sf"/>
</dbReference>
<dbReference type="PRINTS" id="PR00035">
    <property type="entry name" value="HTHGNTR"/>
</dbReference>
<dbReference type="InterPro" id="IPR011711">
    <property type="entry name" value="GntR_C"/>
</dbReference>
<keyword evidence="3" id="KW-0804">Transcription</keyword>
<evidence type="ECO:0000256" key="3">
    <source>
        <dbReference type="ARBA" id="ARBA00023163"/>
    </source>
</evidence>
<gene>
    <name evidence="5" type="ORF">F3W81_08525</name>
</gene>
<accession>A0A7L9WLN1</accession>
<dbReference type="SUPFAM" id="SSF46785">
    <property type="entry name" value="Winged helix' DNA-binding domain"/>
    <property type="match status" value="1"/>
</dbReference>
<dbReference type="SMART" id="SM00345">
    <property type="entry name" value="HTH_GNTR"/>
    <property type="match status" value="1"/>
</dbReference>
<dbReference type="GO" id="GO:0003700">
    <property type="term" value="F:DNA-binding transcription factor activity"/>
    <property type="evidence" value="ECO:0007669"/>
    <property type="project" value="InterPro"/>
</dbReference>
<sequence length="231" mass="25458">MEPPSNKDPVTQTIARQLQEMIRSGALAKDQKIPPQRALSEQLGVSRASLREALLTLETLGLVKTYPARGTFVLGTQAKPAATEPWRFVSQYSILDVFQSRLLIEGELCRLACPLVTPEVANALEQANRDFEGAWRDGDLVSHVEADLAFHALIAETCPNEMMKSLYRSVREMLTESQRVPIPNTAVARMEASIQEHHVILQALTQNTPDAAAEAMRAHVRNTAACAGYIV</sequence>
<evidence type="ECO:0000259" key="4">
    <source>
        <dbReference type="PROSITE" id="PS50949"/>
    </source>
</evidence>
<dbReference type="PROSITE" id="PS50949">
    <property type="entry name" value="HTH_GNTR"/>
    <property type="match status" value="1"/>
</dbReference>
<protein>
    <submittedName>
        <fullName evidence="5">FCD domain-containing protein</fullName>
    </submittedName>
</protein>
<dbReference type="PANTHER" id="PTHR43537">
    <property type="entry name" value="TRANSCRIPTIONAL REGULATOR, GNTR FAMILY"/>
    <property type="match status" value="1"/>
</dbReference>
<dbReference type="Proteomes" id="UP000594118">
    <property type="component" value="Chromosome"/>
</dbReference>
<dbReference type="Pfam" id="PF00392">
    <property type="entry name" value="GntR"/>
    <property type="match status" value="1"/>
</dbReference>
<keyword evidence="1" id="KW-0805">Transcription regulation</keyword>
<dbReference type="RefSeq" id="WP_193083170.1">
    <property type="nucleotide sequence ID" value="NZ_CP045201.1"/>
</dbReference>
<dbReference type="Gene3D" id="1.20.120.530">
    <property type="entry name" value="GntR ligand-binding domain-like"/>
    <property type="match status" value="1"/>
</dbReference>
<dbReference type="InterPro" id="IPR000524">
    <property type="entry name" value="Tscrpt_reg_HTH_GntR"/>
</dbReference>
<dbReference type="KEGG" id="pshq:F3W81_08525"/>
<dbReference type="InterPro" id="IPR008920">
    <property type="entry name" value="TF_FadR/GntR_C"/>
</dbReference>
<dbReference type="Pfam" id="PF07729">
    <property type="entry name" value="FCD"/>
    <property type="match status" value="1"/>
</dbReference>
<name>A0A7L9WLN1_9RHOB</name>
<keyword evidence="2" id="KW-0238">DNA-binding</keyword>
<keyword evidence="6" id="KW-1185">Reference proteome</keyword>
<evidence type="ECO:0000313" key="5">
    <source>
        <dbReference type="EMBL" id="QOL80852.1"/>
    </source>
</evidence>
<proteinExistence type="predicted"/>
<dbReference type="EMBL" id="CP045201">
    <property type="protein sequence ID" value="QOL80852.1"/>
    <property type="molecule type" value="Genomic_DNA"/>
</dbReference>
<organism evidence="5 6">
    <name type="scientific">Pseudooceanicola spongiae</name>
    <dbReference type="NCBI Taxonomy" id="2613965"/>
    <lineage>
        <taxon>Bacteria</taxon>
        <taxon>Pseudomonadati</taxon>
        <taxon>Pseudomonadota</taxon>
        <taxon>Alphaproteobacteria</taxon>
        <taxon>Rhodobacterales</taxon>
        <taxon>Paracoccaceae</taxon>
        <taxon>Pseudooceanicola</taxon>
    </lineage>
</organism>
<dbReference type="GO" id="GO:0003677">
    <property type="term" value="F:DNA binding"/>
    <property type="evidence" value="ECO:0007669"/>
    <property type="project" value="UniProtKB-KW"/>
</dbReference>
<dbReference type="Gene3D" id="1.10.10.10">
    <property type="entry name" value="Winged helix-like DNA-binding domain superfamily/Winged helix DNA-binding domain"/>
    <property type="match status" value="1"/>
</dbReference>
<feature type="domain" description="HTH gntR-type" evidence="4">
    <location>
        <begin position="8"/>
        <end position="76"/>
    </location>
</feature>
<evidence type="ECO:0000256" key="2">
    <source>
        <dbReference type="ARBA" id="ARBA00023125"/>
    </source>
</evidence>
<dbReference type="AlphaFoldDB" id="A0A7L9WLN1"/>
<evidence type="ECO:0000313" key="6">
    <source>
        <dbReference type="Proteomes" id="UP000594118"/>
    </source>
</evidence>
<dbReference type="SMART" id="SM00895">
    <property type="entry name" value="FCD"/>
    <property type="match status" value="1"/>
</dbReference>
<dbReference type="PANTHER" id="PTHR43537:SF5">
    <property type="entry name" value="UXU OPERON TRANSCRIPTIONAL REGULATOR"/>
    <property type="match status" value="1"/>
</dbReference>